<dbReference type="RefSeq" id="WP_339587999.1">
    <property type="nucleotide sequence ID" value="NZ_JBBHJZ010000003.1"/>
</dbReference>
<gene>
    <name evidence="1" type="ORF">WG901_15495</name>
</gene>
<keyword evidence="2" id="KW-1185">Reference proteome</keyword>
<sequence length="429" mass="48610">MTDNSSGMSQDNFVPVVDSAERAPADFSSDEGALAYAYGEIDKLVESMRYSLKKQIVGWPAEDREINTYEALRHLLRNMSFGHAAHVEGDYGNPTLTKMGGTNRIQFQLQSTDCNYHSAILHGAHTYRLKGHRGSCAVFQISTYNSHSCDFVGGWKMIGNANNVDTPQFAAGQDIDVVLSHQRPADLGPGQVWLELPEGRCEMHIRQYYADWFTEQPANLMLTCENQVFPAPLLTRESSEERFKRLVDLLRVHADFCEAGVKGHLASPPDRIARFVVPGAFAGTDYFSGALRCRPDEAVIIEVDKPDCEYWNVELTQLQWEPGDWWARLLNYNLAQVHYEADGKVRFIASWNDPGLPNWFDCSGRTTHLVGFRFFETKSEQAEPRVKVVPLAELAQHISADMPRISPAERQAQMEARLVSVYRRRFHDF</sequence>
<comment type="caution">
    <text evidence="1">The sequence shown here is derived from an EMBL/GenBank/DDBJ whole genome shotgun (WGS) entry which is preliminary data.</text>
</comment>
<protein>
    <recommendedName>
        <fullName evidence="3">DUF1214 domain-containing protein</fullName>
    </recommendedName>
</protein>
<accession>A0ABU8RY94</accession>
<evidence type="ECO:0000313" key="1">
    <source>
        <dbReference type="EMBL" id="MEJ5978055.1"/>
    </source>
</evidence>
<name>A0ABU8RY94_9SPHN</name>
<dbReference type="EMBL" id="JBBHJZ010000003">
    <property type="protein sequence ID" value="MEJ5978055.1"/>
    <property type="molecule type" value="Genomic_DNA"/>
</dbReference>
<proteinExistence type="predicted"/>
<organism evidence="1 2">
    <name type="scientific">Novosphingobium anseongense</name>
    <dbReference type="NCBI Taxonomy" id="3133436"/>
    <lineage>
        <taxon>Bacteria</taxon>
        <taxon>Pseudomonadati</taxon>
        <taxon>Pseudomonadota</taxon>
        <taxon>Alphaproteobacteria</taxon>
        <taxon>Sphingomonadales</taxon>
        <taxon>Sphingomonadaceae</taxon>
        <taxon>Novosphingobium</taxon>
    </lineage>
</organism>
<evidence type="ECO:0008006" key="3">
    <source>
        <dbReference type="Google" id="ProtNLM"/>
    </source>
</evidence>
<dbReference type="Proteomes" id="UP001361239">
    <property type="component" value="Unassembled WGS sequence"/>
</dbReference>
<reference evidence="1 2" key="1">
    <citation type="submission" date="2024-03" db="EMBL/GenBank/DDBJ databases">
        <authorList>
            <person name="Jo J.-H."/>
        </authorList>
    </citation>
    <scope>NUCLEOTIDE SEQUENCE [LARGE SCALE GENOMIC DNA]</scope>
    <source>
        <strain evidence="1 2">PS1R-30</strain>
    </source>
</reference>
<evidence type="ECO:0000313" key="2">
    <source>
        <dbReference type="Proteomes" id="UP001361239"/>
    </source>
</evidence>